<dbReference type="RefSeq" id="WP_262068093.1">
    <property type="nucleotide sequence ID" value="NZ_JAMXOC010000002.1"/>
</dbReference>
<dbReference type="PROSITE" id="PS50005">
    <property type="entry name" value="TPR"/>
    <property type="match status" value="2"/>
</dbReference>
<dbReference type="SMART" id="SM00028">
    <property type="entry name" value="TPR"/>
    <property type="match status" value="2"/>
</dbReference>
<name>A0ABT1EES5_9FIRM</name>
<evidence type="ECO:0000313" key="6">
    <source>
        <dbReference type="Proteomes" id="UP001523565"/>
    </source>
</evidence>
<gene>
    <name evidence="5" type="ORF">NK118_02875</name>
</gene>
<dbReference type="InterPro" id="IPR011990">
    <property type="entry name" value="TPR-like_helical_dom_sf"/>
</dbReference>
<comment type="caution">
    <text evidence="5">The sequence shown here is derived from an EMBL/GenBank/DDBJ whole genome shotgun (WGS) entry which is preliminary data.</text>
</comment>
<dbReference type="EMBL" id="JAMZFV010000002">
    <property type="protein sequence ID" value="MCP1109188.1"/>
    <property type="molecule type" value="Genomic_DNA"/>
</dbReference>
<reference evidence="5 6" key="1">
    <citation type="journal article" date="2022" name="Genome Biol. Evol.">
        <title>Host diet, physiology and behaviors set the stage for Lachnospiraceae cladogenesis.</title>
        <authorList>
            <person name="Vera-Ponce De Leon A."/>
            <person name="Schneider M."/>
            <person name="Jahnes B.C."/>
            <person name="Sadowski V."/>
            <person name="Camuy-Velez L.A."/>
            <person name="Duan J."/>
            <person name="Sabree Z.L."/>
        </authorList>
    </citation>
    <scope>NUCLEOTIDE SEQUENCE [LARGE SCALE GENOMIC DNA]</scope>
    <source>
        <strain evidence="5 6">PAL227</strain>
    </source>
</reference>
<proteinExistence type="predicted"/>
<sequence length="408" mass="45021">MKCKYCGTQIDGDSLKCPHCGREARIVPDYNPIDDVLEAQIKDSLAGEDNLAGDDDYLETVVLNNTYGGEKRQARRNTSGGRRTRTISPRDLRKAEIAKRKAQKKKRRRILLITMAVLAVVLVVAGLLIYSNSYTGIVKKGYSLTEEKKYDEAIAAFNKAIGKKPEKPEAYTGLSKVFLAQDDLEQAEAVFSKAIGEYPDNVDIYEAYILFYLDTDQQAKIPGLLSGAPEKVQDKLSKYLIAVPEFSLDEGVVYDVVQELSLTADDEDIYYTVDGSQPVVGAENTTKYTEPIQINNEGDTTITAIAVNDEDIPSVAVAKVYTIELPIVDAPSVKPSTGQYDEPTKIEIVVPEGYTAFYTLDKSDPTNGSIKYEGPIDMPEGTTIFKAVLVDSRGKLSAITTRNYIYEP</sequence>
<keyword evidence="3" id="KW-0812">Transmembrane</keyword>
<evidence type="ECO:0000256" key="2">
    <source>
        <dbReference type="SAM" id="MobiDB-lite"/>
    </source>
</evidence>
<evidence type="ECO:0000259" key="4">
    <source>
        <dbReference type="Pfam" id="PF13290"/>
    </source>
</evidence>
<evidence type="ECO:0000256" key="1">
    <source>
        <dbReference type="PROSITE-ProRule" id="PRU00339"/>
    </source>
</evidence>
<evidence type="ECO:0000256" key="3">
    <source>
        <dbReference type="SAM" id="Phobius"/>
    </source>
</evidence>
<dbReference type="Gene3D" id="1.25.40.10">
    <property type="entry name" value="Tetratricopeptide repeat domain"/>
    <property type="match status" value="1"/>
</dbReference>
<feature type="region of interest" description="Disordered" evidence="2">
    <location>
        <begin position="69"/>
        <end position="88"/>
    </location>
</feature>
<accession>A0ABT1EES5</accession>
<dbReference type="InterPro" id="IPR019734">
    <property type="entry name" value="TPR_rpt"/>
</dbReference>
<evidence type="ECO:0000313" key="5">
    <source>
        <dbReference type="EMBL" id="MCP1109188.1"/>
    </source>
</evidence>
<feature type="transmembrane region" description="Helical" evidence="3">
    <location>
        <begin position="110"/>
        <end position="130"/>
    </location>
</feature>
<keyword evidence="1" id="KW-0802">TPR repeat</keyword>
<dbReference type="Pfam" id="PF13287">
    <property type="entry name" value="Fn3_assoc"/>
    <property type="match status" value="1"/>
</dbReference>
<dbReference type="InterPro" id="IPR026876">
    <property type="entry name" value="Fn3_assoc_repeat"/>
</dbReference>
<organism evidence="5 6">
    <name type="scientific">Ohessyouella blattaphilus</name>
    <dbReference type="NCBI Taxonomy" id="2949333"/>
    <lineage>
        <taxon>Bacteria</taxon>
        <taxon>Bacillati</taxon>
        <taxon>Bacillota</taxon>
        <taxon>Clostridia</taxon>
        <taxon>Lachnospirales</taxon>
        <taxon>Lachnospiraceae</taxon>
        <taxon>Ohessyouella</taxon>
    </lineage>
</organism>
<feature type="repeat" description="TPR" evidence="1">
    <location>
        <begin position="134"/>
        <end position="167"/>
    </location>
</feature>
<feature type="repeat" description="TPR" evidence="1">
    <location>
        <begin position="168"/>
        <end position="201"/>
    </location>
</feature>
<feature type="compositionally biased region" description="Low complexity" evidence="2">
    <location>
        <begin position="76"/>
        <end position="87"/>
    </location>
</feature>
<keyword evidence="6" id="KW-1185">Reference proteome</keyword>
<dbReference type="SUPFAM" id="SSF48452">
    <property type="entry name" value="TPR-like"/>
    <property type="match status" value="1"/>
</dbReference>
<dbReference type="InterPro" id="IPR059177">
    <property type="entry name" value="GH29D-like_dom"/>
</dbReference>
<keyword evidence="3" id="KW-1133">Transmembrane helix</keyword>
<protein>
    <submittedName>
        <fullName evidence="5">Chitobiase/beta-hexosaminidase C-terminal domain-containing protein</fullName>
    </submittedName>
</protein>
<dbReference type="Pfam" id="PF14559">
    <property type="entry name" value="TPR_19"/>
    <property type="match status" value="1"/>
</dbReference>
<keyword evidence="3" id="KW-0472">Membrane</keyword>
<dbReference type="Proteomes" id="UP001523565">
    <property type="component" value="Unassembled WGS sequence"/>
</dbReference>
<dbReference type="Pfam" id="PF13290">
    <property type="entry name" value="CHB_HEX_C_1"/>
    <property type="match status" value="1"/>
</dbReference>
<feature type="domain" description="GH29D-like beta-sandwich" evidence="4">
    <location>
        <begin position="335"/>
        <end position="401"/>
    </location>
</feature>